<dbReference type="InterPro" id="IPR007306">
    <property type="entry name" value="Rit1"/>
</dbReference>
<dbReference type="GO" id="GO:0019988">
    <property type="term" value="P:charged-tRNA amino acid modification"/>
    <property type="evidence" value="ECO:0007669"/>
    <property type="project" value="InterPro"/>
</dbReference>
<evidence type="ECO:0000313" key="4">
    <source>
        <dbReference type="Proteomes" id="UP000530660"/>
    </source>
</evidence>
<comment type="caution">
    <text evidence="3">The sequence shown here is derived from an EMBL/GenBank/DDBJ whole genome shotgun (WGS) entry which is preliminary data.</text>
</comment>
<sequence>MGMSFEATKTTSETSAETTEQRPASGQLDPVSDEAIVDTRAADVIAAFRASFDARLDWQPVSYGGAATSSRVLGSGTSSQLARAERKSRLGLINRLASIDADAAAVETLYRRGVWEAAPTAVSLGAAARSSGGAPLQRWPLVGNRRCGLWYVPTHSRLEQTRGLTFERVVHFKSVDGHAGSQRFGARFLNLPALILSVAHGGLVVVDATRSGKLVPDALHFTLPIWCAVVNALWWWQTTNEALDTCPGGDVVAEAAFWLRLCCSWDVEASAHAQMADAAARGIRMLRACGPFIRWFRQQIDETGDCCVFWPCSVCRCDRDLMERIQGNASCRIKIQERSMDDDSWVTFGSAADDASSVLQKCAERLHHRHGNRASLRVVPIVGVSASDVRQEGHSMAGGRYRYIAGAGDDEESWSHGLDPAVWWHYHASIGETLAQHSKVAMLVRQWLATDDRRRQHSRFQRYPQILASIWSSAGAQLFIGCCSVCATGAAAVCEDLLGYERSEDASSVFWLDAHDRWHATSSRRVTKPSPHYRTLTTTIDAYETLPCNTSTGLVSLYASSPRRFDDSASTPNQSGCAADSLAPHDGDQLSACAGDAPIVEHSDEASMQSGEMSGEEASDEVTACCGRRSNERDQQACLSRQRKWWTINSLETLWPRLVCLLQQERRSVVLATVDGDGLALAAALVWLATDGMQRPETALTCLEQSLIALQCRYPAADLSRATLKRVRSLLQRWASQGCRNSIPDTHYA</sequence>
<proteinExistence type="predicted"/>
<dbReference type="EMBL" id="VWRR01000004">
    <property type="protein sequence ID" value="KAF6004176.1"/>
    <property type="molecule type" value="Genomic_DNA"/>
</dbReference>
<evidence type="ECO:0000259" key="2">
    <source>
        <dbReference type="Pfam" id="PF17184"/>
    </source>
</evidence>
<dbReference type="GO" id="GO:0043399">
    <property type="term" value="F:tRNA adenosine(64)-2'-O-ribosylphosphate transferase activity"/>
    <property type="evidence" value="ECO:0007669"/>
    <property type="project" value="InterPro"/>
</dbReference>
<dbReference type="Pfam" id="PF17184">
    <property type="entry name" value="Rit1_C"/>
    <property type="match status" value="1"/>
</dbReference>
<feature type="compositionally biased region" description="Low complexity" evidence="1">
    <location>
        <begin position="1"/>
        <end position="18"/>
    </location>
</feature>
<dbReference type="AlphaFoldDB" id="A0A7J7IM33"/>
<dbReference type="PANTHER" id="PTHR31811:SF0">
    <property type="entry name" value="TRNA A64-2'-O-RIBOSYLPHOSPHATE TRANSFERASE"/>
    <property type="match status" value="1"/>
</dbReference>
<evidence type="ECO:0000256" key="1">
    <source>
        <dbReference type="SAM" id="MobiDB-lite"/>
    </source>
</evidence>
<dbReference type="PANTHER" id="PTHR31811">
    <property type="entry name" value="TRNA A64-2'-O-RIBOSYLPHOSPHATE TRANSFERASE"/>
    <property type="match status" value="1"/>
</dbReference>
<dbReference type="InterPro" id="IPR033449">
    <property type="entry name" value="Rit1_N"/>
</dbReference>
<organism evidence="3 4">
    <name type="scientific">Cyanidiococcus yangmingshanensis</name>
    <dbReference type="NCBI Taxonomy" id="2690220"/>
    <lineage>
        <taxon>Eukaryota</taxon>
        <taxon>Rhodophyta</taxon>
        <taxon>Bangiophyceae</taxon>
        <taxon>Cyanidiales</taxon>
        <taxon>Cyanidiaceae</taxon>
        <taxon>Cyanidiococcus</taxon>
    </lineage>
</organism>
<dbReference type="OrthoDB" id="2618at2759"/>
<evidence type="ECO:0000313" key="3">
    <source>
        <dbReference type="EMBL" id="KAF6004176.1"/>
    </source>
</evidence>
<reference evidence="3 4" key="1">
    <citation type="journal article" date="2020" name="J. Phycol.">
        <title>Comparative genome analysis reveals Cyanidiococcus gen. nov., a new extremophilic red algal genus sister to Cyanidioschyzon (Cyanidioschyzonaceae, Rhodophyta).</title>
        <authorList>
            <person name="Liu S.-L."/>
            <person name="Chiang Y.-R."/>
            <person name="Yoon H.S."/>
            <person name="Fu H.-Y."/>
        </authorList>
    </citation>
    <scope>NUCLEOTIDE SEQUENCE [LARGE SCALE GENOMIC DNA]</scope>
    <source>
        <strain evidence="3 4">THAL066</strain>
    </source>
</reference>
<dbReference type="GO" id="GO:0005737">
    <property type="term" value="C:cytoplasm"/>
    <property type="evidence" value="ECO:0007669"/>
    <property type="project" value="TreeGrafter"/>
</dbReference>
<feature type="domain" description="Rit1 N-terminal" evidence="2">
    <location>
        <begin position="87"/>
        <end position="433"/>
    </location>
</feature>
<feature type="region of interest" description="Disordered" evidence="1">
    <location>
        <begin position="1"/>
        <end position="32"/>
    </location>
</feature>
<dbReference type="Proteomes" id="UP000530660">
    <property type="component" value="Unassembled WGS sequence"/>
</dbReference>
<accession>A0A7J7IM33</accession>
<gene>
    <name evidence="3" type="ORF">F1559_003195</name>
</gene>
<keyword evidence="4" id="KW-1185">Reference proteome</keyword>
<name>A0A7J7IM33_9RHOD</name>
<protein>
    <recommendedName>
        <fullName evidence="2">Rit1 N-terminal domain-containing protein</fullName>
    </recommendedName>
</protein>